<feature type="region of interest" description="Disordered" evidence="2">
    <location>
        <begin position="200"/>
        <end position="248"/>
    </location>
</feature>
<dbReference type="PANTHER" id="PTHR37271">
    <property type="entry name" value="KARYOGAMY PROTEIN KAR9"/>
    <property type="match status" value="1"/>
</dbReference>
<organism evidence="3 4">
    <name type="scientific">Aspergillus nanangensis</name>
    <dbReference type="NCBI Taxonomy" id="2582783"/>
    <lineage>
        <taxon>Eukaryota</taxon>
        <taxon>Fungi</taxon>
        <taxon>Dikarya</taxon>
        <taxon>Ascomycota</taxon>
        <taxon>Pezizomycotina</taxon>
        <taxon>Eurotiomycetes</taxon>
        <taxon>Eurotiomycetidae</taxon>
        <taxon>Eurotiales</taxon>
        <taxon>Aspergillaceae</taxon>
        <taxon>Aspergillus</taxon>
        <taxon>Aspergillus subgen. Circumdati</taxon>
    </lineage>
</organism>
<dbReference type="Pfam" id="PF08580">
    <property type="entry name" value="KAR9"/>
    <property type="match status" value="1"/>
</dbReference>
<dbReference type="PANTHER" id="PTHR37271:SF1">
    <property type="entry name" value="KARYOGAMY PROTEIN KAR9"/>
    <property type="match status" value="1"/>
</dbReference>
<feature type="compositionally biased region" description="Low complexity" evidence="2">
    <location>
        <begin position="51"/>
        <end position="64"/>
    </location>
</feature>
<evidence type="ECO:0008006" key="5">
    <source>
        <dbReference type="Google" id="ProtNLM"/>
    </source>
</evidence>
<dbReference type="GO" id="GO:0031578">
    <property type="term" value="P:mitotic spindle orientation checkpoint signaling"/>
    <property type="evidence" value="ECO:0007669"/>
    <property type="project" value="TreeGrafter"/>
</dbReference>
<evidence type="ECO:0000313" key="3">
    <source>
        <dbReference type="EMBL" id="KAF9885456.1"/>
    </source>
</evidence>
<dbReference type="GO" id="GO:0051293">
    <property type="term" value="P:establishment of spindle localization"/>
    <property type="evidence" value="ECO:0007669"/>
    <property type="project" value="TreeGrafter"/>
</dbReference>
<keyword evidence="4" id="KW-1185">Reference proteome</keyword>
<keyword evidence="1" id="KW-0175">Coiled coil</keyword>
<dbReference type="GO" id="GO:0005938">
    <property type="term" value="C:cell cortex"/>
    <property type="evidence" value="ECO:0007669"/>
    <property type="project" value="TreeGrafter"/>
</dbReference>
<feature type="compositionally biased region" description="Polar residues" evidence="2">
    <location>
        <begin position="200"/>
        <end position="211"/>
    </location>
</feature>
<dbReference type="EMBL" id="VCAU01000095">
    <property type="protein sequence ID" value="KAF9885456.1"/>
    <property type="molecule type" value="Genomic_DNA"/>
</dbReference>
<feature type="compositionally biased region" description="Low complexity" evidence="2">
    <location>
        <begin position="279"/>
        <end position="289"/>
    </location>
</feature>
<feature type="region of interest" description="Disordered" evidence="2">
    <location>
        <begin position="1"/>
        <end position="75"/>
    </location>
</feature>
<comment type="caution">
    <text evidence="3">The sequence shown here is derived from an EMBL/GenBank/DDBJ whole genome shotgun (WGS) entry which is preliminary data.</text>
</comment>
<feature type="compositionally biased region" description="Low complexity" evidence="2">
    <location>
        <begin position="1"/>
        <end position="25"/>
    </location>
</feature>
<dbReference type="GO" id="GO:0043332">
    <property type="term" value="C:mating projection tip"/>
    <property type="evidence" value="ECO:0007669"/>
    <property type="project" value="TreeGrafter"/>
</dbReference>
<name>A0AAD4CFA4_ASPNN</name>
<evidence type="ECO:0000256" key="2">
    <source>
        <dbReference type="SAM" id="MobiDB-lite"/>
    </source>
</evidence>
<proteinExistence type="predicted"/>
<dbReference type="Proteomes" id="UP001194746">
    <property type="component" value="Unassembled WGS sequence"/>
</dbReference>
<feature type="region of interest" description="Disordered" evidence="2">
    <location>
        <begin position="261"/>
        <end position="291"/>
    </location>
</feature>
<feature type="compositionally biased region" description="Low complexity" evidence="2">
    <location>
        <begin position="919"/>
        <end position="947"/>
    </location>
</feature>
<feature type="coiled-coil region" evidence="1">
    <location>
        <begin position="464"/>
        <end position="491"/>
    </location>
</feature>
<dbReference type="GO" id="GO:0005816">
    <property type="term" value="C:spindle pole body"/>
    <property type="evidence" value="ECO:0007669"/>
    <property type="project" value="TreeGrafter"/>
</dbReference>
<feature type="coiled-coil region" evidence="1">
    <location>
        <begin position="593"/>
        <end position="620"/>
    </location>
</feature>
<reference evidence="3" key="2">
    <citation type="submission" date="2020-02" db="EMBL/GenBank/DDBJ databases">
        <authorList>
            <person name="Gilchrist C.L.M."/>
            <person name="Chooi Y.-H."/>
        </authorList>
    </citation>
    <scope>NUCLEOTIDE SEQUENCE</scope>
    <source>
        <strain evidence="3">MST-FP2251</strain>
    </source>
</reference>
<feature type="region of interest" description="Disordered" evidence="2">
    <location>
        <begin position="776"/>
        <end position="802"/>
    </location>
</feature>
<dbReference type="AlphaFoldDB" id="A0AAD4CFA4"/>
<accession>A0AAD4CFA4</accession>
<evidence type="ECO:0000313" key="4">
    <source>
        <dbReference type="Proteomes" id="UP001194746"/>
    </source>
</evidence>
<sequence length="1045" mass="113803">MFTTSTAAAAPSSPPVSSTSPELIASPPPPPPPALSLSPPSDLIPERRITSKSSLRSLRSFGSSTHEDDADDTLDPAAAADDKSLIRPSILRRLSPGLAARVKLLDGSNKLAALSRNSPSAIGRIPEEQIKVLDYQHQDLSIKVERKGRAWHGLHLPLRDRKQHPGSDHLEGLDRDLLPELSFSDSDQGFSALESTPTIAEADQTVQSPNLTIEPEEPSPTMSAVDASPVSTVLPPTMAPNTQEPTDFEQYVQRTRDIEATRDSQAMPPPPPPKDEPRPTSSASASMSAFFNPKQRPGSMYSFSSFSRVPFLKQVQQLTSIPLPPPSSIKTSVEVMPNAPGAVQAVMGAGEQVQRWIKKAEHVLGGLDVDDEVDWAASGGREGIEEIDKAIAKFDGLINAYVMIIEGVQLRDDIGDVNPDNLETVVSQMDFVLQSWTTMKTKLRVVKGHVELAMEWEELWDSVFGDVETEVDELTQQLYQLEEKRHQVMNQPPPADQEPIVQALDINELETIVEETPSHGNIASHKRLSMGSIFAVPATTDTPAIQTPHDDSYHSDLIAIFARLQPLRASLDFVPMRLSMFQARATKVYPSACRDLDERRSQLDQGYQALEKEAESLRKEFSEDRWILVFRNAGSQAQKMFESVERSIVKLQDGIEAGAHVHNPGNMAKRVESYEAKKQHYIPAIERVVSIVQKGINDRLTVNGETVTLLSDMRNKVDALKASIRVMDSSLDEYHIPPSHQLRDSISTILTMDSPASIPDTPGSSPASSVIMTPANALKGSSTPLGSSSRRGSSVSSAARSTLSKVRRLSGLAQPPASLATKKSAIPKLMAPSPAKMNVAATPTPAARKIPRPAPAPAVKDKRPRWNASTNTNDLDVGHVYWRASSPSPFRKSSGHMSRPASTLPGLSVRDMSASPAPSTGRSLSRLSSRFTSRSPGRSGSPTPTRGLLDPPPYSKLRRAAEDQENFPTTPRNRQSYAAPSSFSRSVSQEHGRGLFSPTKSTRPGTALGHSGSRRISLLPMPKPQSGRESAAGNRSKLSDRPRWR</sequence>
<feature type="region of interest" description="Disordered" evidence="2">
    <location>
        <begin position="838"/>
        <end position="873"/>
    </location>
</feature>
<protein>
    <recommendedName>
        <fullName evidence="5">Cortical protein KAR9-domain-containing protein</fullName>
    </recommendedName>
</protein>
<feature type="region of interest" description="Disordered" evidence="2">
    <location>
        <begin position="888"/>
        <end position="1045"/>
    </location>
</feature>
<dbReference type="InterPro" id="IPR013889">
    <property type="entry name" value="Karyogamy_KAR9"/>
</dbReference>
<feature type="compositionally biased region" description="Polar residues" evidence="2">
    <location>
        <begin position="966"/>
        <end position="987"/>
    </location>
</feature>
<reference evidence="3" key="1">
    <citation type="journal article" date="2019" name="Beilstein J. Org. Chem.">
        <title>Nanangenines: drimane sesquiterpenoids as the dominant metabolite cohort of a novel Australian fungus, Aspergillus nanangensis.</title>
        <authorList>
            <person name="Lacey H.J."/>
            <person name="Gilchrist C.L.M."/>
            <person name="Crombie A."/>
            <person name="Kalaitzis J.A."/>
            <person name="Vuong D."/>
            <person name="Rutledge P.J."/>
            <person name="Turner P."/>
            <person name="Pitt J.I."/>
            <person name="Lacey E."/>
            <person name="Chooi Y.H."/>
            <person name="Piggott A.M."/>
        </authorList>
    </citation>
    <scope>NUCLEOTIDE SEQUENCE</scope>
    <source>
        <strain evidence="3">MST-FP2251</strain>
    </source>
</reference>
<feature type="compositionally biased region" description="Low complexity" evidence="2">
    <location>
        <begin position="780"/>
        <end position="802"/>
    </location>
</feature>
<gene>
    <name evidence="3" type="ORF">FE257_012892</name>
</gene>
<dbReference type="GO" id="GO:0030473">
    <property type="term" value="P:nuclear migration along microtubule"/>
    <property type="evidence" value="ECO:0007669"/>
    <property type="project" value="TreeGrafter"/>
</dbReference>
<evidence type="ECO:0000256" key="1">
    <source>
        <dbReference type="SAM" id="Coils"/>
    </source>
</evidence>